<evidence type="ECO:0000313" key="9">
    <source>
        <dbReference type="Proteomes" id="UP000014680"/>
    </source>
</evidence>
<keyword evidence="4" id="KW-0904">Protein phosphatase</keyword>
<dbReference type="PANTHER" id="PTHR10159:SF519">
    <property type="entry name" value="DUAL SPECIFICITY PROTEIN PHOSPHATASE MPK3"/>
    <property type="match status" value="1"/>
</dbReference>
<name>A0A0A1UBH6_ENTIV</name>
<dbReference type="InterPro" id="IPR001611">
    <property type="entry name" value="Leu-rich_rpt"/>
</dbReference>
<dbReference type="Pfam" id="PF00782">
    <property type="entry name" value="DSPc"/>
    <property type="match status" value="1"/>
</dbReference>
<dbReference type="Gene3D" id="3.90.190.10">
    <property type="entry name" value="Protein tyrosine phosphatase superfamily"/>
    <property type="match status" value="1"/>
</dbReference>
<dbReference type="VEuPathDB" id="AmoebaDB:EIN_523670"/>
<dbReference type="Gene3D" id="3.80.10.10">
    <property type="entry name" value="Ribonuclease Inhibitor"/>
    <property type="match status" value="2"/>
</dbReference>
<reference evidence="8 9" key="1">
    <citation type="submission" date="2012-10" db="EMBL/GenBank/DDBJ databases">
        <authorList>
            <person name="Zafar N."/>
            <person name="Inman J."/>
            <person name="Hall N."/>
            <person name="Lorenzi H."/>
            <person name="Caler E."/>
        </authorList>
    </citation>
    <scope>NUCLEOTIDE SEQUENCE [LARGE SCALE GENOMIC DNA]</scope>
    <source>
        <strain evidence="8 9">IP1</strain>
    </source>
</reference>
<dbReference type="AlphaFoldDB" id="A0A0A1UBH6"/>
<dbReference type="OrthoDB" id="10252009at2759"/>
<dbReference type="PANTHER" id="PTHR10159">
    <property type="entry name" value="DUAL SPECIFICITY PROTEIN PHOSPHATASE"/>
    <property type="match status" value="1"/>
</dbReference>
<dbReference type="InterPro" id="IPR000340">
    <property type="entry name" value="Dual-sp_phosphatase_cat-dom"/>
</dbReference>
<dbReference type="SUPFAM" id="SSF52058">
    <property type="entry name" value="L domain-like"/>
    <property type="match status" value="1"/>
</dbReference>
<dbReference type="RefSeq" id="XP_004259240.1">
    <property type="nucleotide sequence ID" value="XM_004259192.1"/>
</dbReference>
<evidence type="ECO:0000256" key="1">
    <source>
        <dbReference type="ARBA" id="ARBA00008601"/>
    </source>
</evidence>
<dbReference type="PROSITE" id="PS50054">
    <property type="entry name" value="TYR_PHOSPHATASE_DUAL"/>
    <property type="match status" value="1"/>
</dbReference>
<dbReference type="InterPro" id="IPR003595">
    <property type="entry name" value="Tyr_Pase_cat"/>
</dbReference>
<dbReference type="InterPro" id="IPR020422">
    <property type="entry name" value="TYR_PHOSPHATASE_DUAL_dom"/>
</dbReference>
<gene>
    <name evidence="8" type="ORF">EIN_523670</name>
</gene>
<dbReference type="CDD" id="cd14498">
    <property type="entry name" value="DSP"/>
    <property type="match status" value="1"/>
</dbReference>
<dbReference type="InterPro" id="IPR032675">
    <property type="entry name" value="LRR_dom_sf"/>
</dbReference>
<dbReference type="KEGG" id="eiv:EIN_523670"/>
<evidence type="ECO:0000259" key="6">
    <source>
        <dbReference type="PROSITE" id="PS50054"/>
    </source>
</evidence>
<dbReference type="InterPro" id="IPR016130">
    <property type="entry name" value="Tyr_Pase_AS"/>
</dbReference>
<evidence type="ECO:0000256" key="3">
    <source>
        <dbReference type="ARBA" id="ARBA00022801"/>
    </source>
</evidence>
<dbReference type="SMART" id="SM00195">
    <property type="entry name" value="DSPc"/>
    <property type="match status" value="1"/>
</dbReference>
<dbReference type="EC" id="3.1.3.48" evidence="2"/>
<dbReference type="GO" id="GO:0033550">
    <property type="term" value="F:MAP kinase tyrosine phosphatase activity"/>
    <property type="evidence" value="ECO:0007669"/>
    <property type="project" value="TreeGrafter"/>
</dbReference>
<dbReference type="InterPro" id="IPR000387">
    <property type="entry name" value="Tyr_Pase_dom"/>
</dbReference>
<dbReference type="Proteomes" id="UP000014680">
    <property type="component" value="Unassembled WGS sequence"/>
</dbReference>
<feature type="domain" description="Tyrosine-protein phosphatase" evidence="6">
    <location>
        <begin position="300"/>
        <end position="440"/>
    </location>
</feature>
<accession>A0A0A1UBH6</accession>
<keyword evidence="9" id="KW-1185">Reference proteome</keyword>
<dbReference type="PROSITE" id="PS51450">
    <property type="entry name" value="LRR"/>
    <property type="match status" value="1"/>
</dbReference>
<dbReference type="EMBL" id="KB206368">
    <property type="protein sequence ID" value="ELP92469.1"/>
    <property type="molecule type" value="Genomic_DNA"/>
</dbReference>
<dbReference type="PROSITE" id="PS50056">
    <property type="entry name" value="TYR_PHOSPHATASE_2"/>
    <property type="match status" value="1"/>
</dbReference>
<dbReference type="GO" id="GO:0008330">
    <property type="term" value="F:protein tyrosine/threonine phosphatase activity"/>
    <property type="evidence" value="ECO:0007669"/>
    <property type="project" value="TreeGrafter"/>
</dbReference>
<protein>
    <recommendedName>
        <fullName evidence="2">protein-tyrosine-phosphatase</fullName>
        <ecNumber evidence="2">3.1.3.48</ecNumber>
    </recommendedName>
</protein>
<dbReference type="InterPro" id="IPR029021">
    <property type="entry name" value="Prot-tyrosine_phosphatase-like"/>
</dbReference>
<comment type="catalytic activity">
    <reaction evidence="5">
        <text>O-phospho-L-seryl-[protein] + H2O = L-seryl-[protein] + phosphate</text>
        <dbReference type="Rhea" id="RHEA:20629"/>
        <dbReference type="Rhea" id="RHEA-COMP:9863"/>
        <dbReference type="Rhea" id="RHEA-COMP:11604"/>
        <dbReference type="ChEBI" id="CHEBI:15377"/>
        <dbReference type="ChEBI" id="CHEBI:29999"/>
        <dbReference type="ChEBI" id="CHEBI:43474"/>
        <dbReference type="ChEBI" id="CHEBI:83421"/>
        <dbReference type="EC" id="3.1.3.16"/>
    </reaction>
</comment>
<evidence type="ECO:0000256" key="4">
    <source>
        <dbReference type="ARBA" id="ARBA00022912"/>
    </source>
</evidence>
<comment type="similarity">
    <text evidence="1">Belongs to the protein-tyrosine phosphatase family. Non-receptor class dual specificity subfamily.</text>
</comment>
<dbReference type="OMA" id="SFFNYKV"/>
<evidence type="ECO:0000313" key="8">
    <source>
        <dbReference type="EMBL" id="ELP92469.1"/>
    </source>
</evidence>
<dbReference type="SUPFAM" id="SSF52799">
    <property type="entry name" value="(Phosphotyrosine protein) phosphatases II"/>
    <property type="match status" value="1"/>
</dbReference>
<dbReference type="GO" id="GO:0043409">
    <property type="term" value="P:negative regulation of MAPK cascade"/>
    <property type="evidence" value="ECO:0007669"/>
    <property type="project" value="TreeGrafter"/>
</dbReference>
<evidence type="ECO:0000256" key="5">
    <source>
        <dbReference type="ARBA" id="ARBA00047761"/>
    </source>
</evidence>
<feature type="domain" description="Tyrosine specific protein phosphatases" evidence="7">
    <location>
        <begin position="361"/>
        <end position="419"/>
    </location>
</feature>
<evidence type="ECO:0000256" key="2">
    <source>
        <dbReference type="ARBA" id="ARBA00013064"/>
    </source>
</evidence>
<organism evidence="8 9">
    <name type="scientific">Entamoeba invadens IP1</name>
    <dbReference type="NCBI Taxonomy" id="370355"/>
    <lineage>
        <taxon>Eukaryota</taxon>
        <taxon>Amoebozoa</taxon>
        <taxon>Evosea</taxon>
        <taxon>Archamoebae</taxon>
        <taxon>Mastigamoebida</taxon>
        <taxon>Entamoebidae</taxon>
        <taxon>Entamoeba</taxon>
    </lineage>
</organism>
<evidence type="ECO:0000259" key="7">
    <source>
        <dbReference type="PROSITE" id="PS50056"/>
    </source>
</evidence>
<dbReference type="GO" id="GO:0005737">
    <property type="term" value="C:cytoplasm"/>
    <property type="evidence" value="ECO:0007669"/>
    <property type="project" value="TreeGrafter"/>
</dbReference>
<dbReference type="GO" id="GO:0017017">
    <property type="term" value="F:MAP kinase tyrosine/serine/threonine phosphatase activity"/>
    <property type="evidence" value="ECO:0007669"/>
    <property type="project" value="TreeGrafter"/>
</dbReference>
<dbReference type="PROSITE" id="PS00383">
    <property type="entry name" value="TYR_PHOSPHATASE_1"/>
    <property type="match status" value="1"/>
</dbReference>
<sequence>MDEDEREDITFFDVADTIVNKELIICNPTVLKSISIQKCNLHNLPDLQRFTHLTEMNLESNFLHELPDYLTTFPLESLDISNNIFKGKLDVSHFSILKTLIITQNQIAEIDLSESIEFLMITKTPIKNFIYKGKHLKTFTSDSLDYLEIASPNLFNLISIPQVFKIGDQVRFHLKNLSLSNCPSLLTINFSAFVFLESLSLRACQIDDMEFNEFICKNESFDKSPNFVSLDLSRNYLTKIPNFPKTLTQLNLDYNLISTINDDVNWKKLKHLSFSGNNVDPTVLTFLNHKLSVSRLVNEKISEIDNGIFLGSQHHASDQFLLEKLKIVAILSVCDIEPYYSKKYSYKTISIIDLPETSILQYFDECVEFLMEKKRKRENVLVHCLAGVSRSATICVAYIMNTKSMSRDEAIQYVRTRRPVIQPNSGFMAQLAEYQRILEEKRSSKVCNKKVIKNSKNEKCVLV</sequence>
<proteinExistence type="inferred from homology"/>
<dbReference type="GeneID" id="14891448"/>
<dbReference type="SMART" id="SM00404">
    <property type="entry name" value="PTPc_motif"/>
    <property type="match status" value="1"/>
</dbReference>
<keyword evidence="3 8" id="KW-0378">Hydrolase</keyword>
<dbReference type="GO" id="GO:0004722">
    <property type="term" value="F:protein serine/threonine phosphatase activity"/>
    <property type="evidence" value="ECO:0007669"/>
    <property type="project" value="UniProtKB-EC"/>
</dbReference>